<dbReference type="InterPro" id="IPR041118">
    <property type="entry name" value="Rx_N"/>
</dbReference>
<dbReference type="Pfam" id="PF18052">
    <property type="entry name" value="Rx_N"/>
    <property type="match status" value="1"/>
</dbReference>
<keyword evidence="5" id="KW-0808">Transferase</keyword>
<dbReference type="InterPro" id="IPR008271">
    <property type="entry name" value="Ser/Thr_kinase_AS"/>
</dbReference>
<dbReference type="PANTHER" id="PTHR45707:SF76">
    <property type="entry name" value="PROTEIN KINASE DOMAIN-CONTAINING PROTEIN"/>
    <property type="match status" value="1"/>
</dbReference>
<keyword evidence="8 14" id="KW-0418">Kinase</keyword>
<evidence type="ECO:0000256" key="4">
    <source>
        <dbReference type="ARBA" id="ARBA00022614"/>
    </source>
</evidence>
<gene>
    <name evidence="14" type="ORF">OC_Ba202M20.6</name>
</gene>
<dbReference type="PROSITE" id="PS50011">
    <property type="entry name" value="PROTEIN_KINASE_DOM"/>
    <property type="match status" value="1"/>
</dbReference>
<evidence type="ECO:0000256" key="9">
    <source>
        <dbReference type="ARBA" id="ARBA00022821"/>
    </source>
</evidence>
<dbReference type="GO" id="GO:0006952">
    <property type="term" value="P:defense response"/>
    <property type="evidence" value="ECO:0007669"/>
    <property type="project" value="UniProtKB-KW"/>
</dbReference>
<dbReference type="GO" id="GO:0004674">
    <property type="term" value="F:protein serine/threonine kinase activity"/>
    <property type="evidence" value="ECO:0007669"/>
    <property type="project" value="UniProtKB-KW"/>
</dbReference>
<evidence type="ECO:0000256" key="2">
    <source>
        <dbReference type="ARBA" id="ARBA00012513"/>
    </source>
</evidence>
<dbReference type="SMART" id="SM00220">
    <property type="entry name" value="S_TKc"/>
    <property type="match status" value="1"/>
</dbReference>
<feature type="domain" description="Protein kinase" evidence="13">
    <location>
        <begin position="1"/>
        <end position="223"/>
    </location>
</feature>
<dbReference type="EC" id="2.7.11.1" evidence="2"/>
<keyword evidence="4" id="KW-0433">Leucine-rich repeat</keyword>
<dbReference type="EMBL" id="GQ203301">
    <property type="protein sequence ID" value="ACS49638.1"/>
    <property type="molecule type" value="Genomic_DNA"/>
</dbReference>
<keyword evidence="10" id="KW-0067">ATP-binding</keyword>
<dbReference type="GO" id="GO:0005524">
    <property type="term" value="F:ATP binding"/>
    <property type="evidence" value="ECO:0007669"/>
    <property type="project" value="UniProtKB-KW"/>
</dbReference>
<reference evidence="14" key="1">
    <citation type="submission" date="2009-05" db="EMBL/GenBank/DDBJ databases">
        <authorList>
            <person name="Ammiraju J.S.S."/>
            <person name="Lu F."/>
            <person name="Sanyal A."/>
            <person name="Song X."/>
            <person name="Jiang N."/>
            <person name="Pontaroli A.C."/>
            <person name="Rambo T."/>
            <person name="Currie J."/>
            <person name="Kollura K."/>
            <person name="Talag J."/>
            <person name="Fan C."/>
            <person name="Goicoechea J.L."/>
            <person name="Zuccolo A."/>
            <person name="Bennetzen J.L."/>
            <person name="Chen M."/>
            <person name="Jackson S."/>
            <person name="Wing R.A."/>
        </authorList>
    </citation>
    <scope>NUCLEOTIDE SEQUENCE</scope>
</reference>
<comment type="similarity">
    <text evidence="1">Belongs to the disease resistance NB-LRR family.</text>
</comment>
<evidence type="ECO:0000256" key="8">
    <source>
        <dbReference type="ARBA" id="ARBA00022777"/>
    </source>
</evidence>
<comment type="catalytic activity">
    <reaction evidence="12">
        <text>L-seryl-[protein] + ATP = O-phospho-L-seryl-[protein] + ADP + H(+)</text>
        <dbReference type="Rhea" id="RHEA:17989"/>
        <dbReference type="Rhea" id="RHEA-COMP:9863"/>
        <dbReference type="Rhea" id="RHEA-COMP:11604"/>
        <dbReference type="ChEBI" id="CHEBI:15378"/>
        <dbReference type="ChEBI" id="CHEBI:29999"/>
        <dbReference type="ChEBI" id="CHEBI:30616"/>
        <dbReference type="ChEBI" id="CHEBI:83421"/>
        <dbReference type="ChEBI" id="CHEBI:456216"/>
        <dbReference type="EC" id="2.7.11.1"/>
    </reaction>
</comment>
<dbReference type="PANTHER" id="PTHR45707">
    <property type="entry name" value="C2 CALCIUM/LIPID-BINDING PLANT PHOSPHORIBOSYLTRANSFERASE FAMILY PROTEIN"/>
    <property type="match status" value="1"/>
</dbReference>
<keyword evidence="6" id="KW-0677">Repeat</keyword>
<evidence type="ECO:0000259" key="13">
    <source>
        <dbReference type="PROSITE" id="PS50011"/>
    </source>
</evidence>
<evidence type="ECO:0000256" key="7">
    <source>
        <dbReference type="ARBA" id="ARBA00022741"/>
    </source>
</evidence>
<evidence type="ECO:0000256" key="3">
    <source>
        <dbReference type="ARBA" id="ARBA00022527"/>
    </source>
</evidence>
<dbReference type="SUPFAM" id="SSF56112">
    <property type="entry name" value="Protein kinase-like (PK-like)"/>
    <property type="match status" value="1"/>
</dbReference>
<proteinExistence type="inferred from homology"/>
<name>E0CWA6_ORYCO</name>
<dbReference type="Pfam" id="PF00069">
    <property type="entry name" value="Pkinase"/>
    <property type="match status" value="1"/>
</dbReference>
<evidence type="ECO:0000256" key="1">
    <source>
        <dbReference type="ARBA" id="ARBA00008894"/>
    </source>
</evidence>
<dbReference type="InterPro" id="IPR011009">
    <property type="entry name" value="Kinase-like_dom_sf"/>
</dbReference>
<accession>E0CWA6</accession>
<keyword evidence="3" id="KW-0723">Serine/threonine-protein kinase</keyword>
<evidence type="ECO:0000256" key="6">
    <source>
        <dbReference type="ARBA" id="ARBA00022737"/>
    </source>
</evidence>
<dbReference type="Gene3D" id="1.20.5.4130">
    <property type="match status" value="1"/>
</dbReference>
<protein>
    <recommendedName>
        <fullName evidence="2">non-specific serine/threonine protein kinase</fullName>
        <ecNumber evidence="2">2.7.11.1</ecNumber>
    </recommendedName>
</protein>
<dbReference type="AlphaFoldDB" id="E0CWA6"/>
<comment type="catalytic activity">
    <reaction evidence="11">
        <text>L-threonyl-[protein] + ATP = O-phospho-L-threonyl-[protein] + ADP + H(+)</text>
        <dbReference type="Rhea" id="RHEA:46608"/>
        <dbReference type="Rhea" id="RHEA-COMP:11060"/>
        <dbReference type="Rhea" id="RHEA-COMP:11605"/>
        <dbReference type="ChEBI" id="CHEBI:15378"/>
        <dbReference type="ChEBI" id="CHEBI:30013"/>
        <dbReference type="ChEBI" id="CHEBI:30616"/>
        <dbReference type="ChEBI" id="CHEBI:61977"/>
        <dbReference type="ChEBI" id="CHEBI:456216"/>
        <dbReference type="EC" id="2.7.11.1"/>
    </reaction>
</comment>
<organism evidence="14">
    <name type="scientific">Oryza coarctata</name>
    <name type="common">Wild rice</name>
    <name type="synonym">Porteresia coarctata</name>
    <dbReference type="NCBI Taxonomy" id="77588"/>
    <lineage>
        <taxon>Eukaryota</taxon>
        <taxon>Viridiplantae</taxon>
        <taxon>Streptophyta</taxon>
        <taxon>Embryophyta</taxon>
        <taxon>Tracheophyta</taxon>
        <taxon>Spermatophyta</taxon>
        <taxon>Magnoliopsida</taxon>
        <taxon>Liliopsida</taxon>
        <taxon>Poales</taxon>
        <taxon>Poaceae</taxon>
        <taxon>BOP clade</taxon>
        <taxon>Oryzoideae</taxon>
        <taxon>Oryzeae</taxon>
        <taxon>Oryzinae</taxon>
        <taxon>Oryza</taxon>
    </lineage>
</organism>
<dbReference type="PROSITE" id="PS00108">
    <property type="entry name" value="PROTEIN_KINASE_ST"/>
    <property type="match status" value="1"/>
</dbReference>
<dbReference type="Gene3D" id="1.10.510.10">
    <property type="entry name" value="Transferase(Phosphotransferase) domain 1"/>
    <property type="match status" value="1"/>
</dbReference>
<reference evidence="14" key="2">
    <citation type="journal article" date="2010" name="Plant J.">
        <title>Spatio-temporal patterns of genome evolution in allotetraploid species of the genus Oryza.</title>
        <authorList>
            <person name="Ammiraju J.S."/>
            <person name="Fan C."/>
            <person name="Yu Y."/>
            <person name="Song X."/>
            <person name="Cranston K.A."/>
            <person name="Pontaroli A.C."/>
            <person name="Lu F."/>
            <person name="Sanyal A."/>
            <person name="Jiang N."/>
            <person name="Rambo T."/>
            <person name="Currie J."/>
            <person name="Collura K."/>
            <person name="Talag J."/>
            <person name="Bennetzen J.L."/>
            <person name="Chen M."/>
            <person name="Jackson S."/>
            <person name="Wing R.A."/>
        </authorList>
    </citation>
    <scope>NUCLEOTIDE SEQUENCE</scope>
</reference>
<evidence type="ECO:0000313" key="14">
    <source>
        <dbReference type="EMBL" id="ACS49638.1"/>
    </source>
</evidence>
<evidence type="ECO:0000256" key="12">
    <source>
        <dbReference type="ARBA" id="ARBA00048679"/>
    </source>
</evidence>
<dbReference type="InterPro" id="IPR000719">
    <property type="entry name" value="Prot_kinase_dom"/>
</dbReference>
<keyword evidence="7" id="KW-0547">Nucleotide-binding</keyword>
<keyword evidence="9" id="KW-0611">Plant defense</keyword>
<evidence type="ECO:0000256" key="10">
    <source>
        <dbReference type="ARBA" id="ARBA00022840"/>
    </source>
</evidence>
<sequence>MQKRAWYNGQVTHSTMNPTDLTFQLLEEITNGFSEERKLGKDEFHGLDWSIRYKIIKGTCEGLKYLHEELKPPIYHLDLKPSNILLDNNMVPKIADFGLSKLISDEKTMIAQTLAGTIGYLPPEYLEKKVVSNKLDIFSLGVVMLQIIAGPTGRSRSTEMPSQEFTDQVLENWTTRLQETWNGLSLEAYRQQVKTCTEIALKCLDTDRHKRPNIVDIMNKMSISHGPEAKLLSNLHDKPPSQSNEPVTLDSTLESHFNMNDIQENQEGDHHNISSKEKDENREIIRMEHPSIPIEVHPSGPWYLVRSSAAMVEVGGILASAVLRVATQKLGSAMEDRAKGQCNFHRDQAMKGMKTTLRSVRAVLEDANRQSTHDAVAPLWPKWLKATTYGISNLLDDMANKMKVLREELNEITNQHHNFRYMPYGTSHQQPSSGVNDEDATLLTMHDLVHDVARSIMVDELLDSSKKGKIQSTSCRYALLRDCSKPLKIRRAGPEIPTMDQVPHFV</sequence>
<dbReference type="FunFam" id="1.10.510.10:FF:001023">
    <property type="entry name" value="Os07g0541700 protein"/>
    <property type="match status" value="1"/>
</dbReference>
<evidence type="ECO:0000256" key="11">
    <source>
        <dbReference type="ARBA" id="ARBA00047899"/>
    </source>
</evidence>
<evidence type="ECO:0000256" key="5">
    <source>
        <dbReference type="ARBA" id="ARBA00022679"/>
    </source>
</evidence>